<proteinExistence type="predicted"/>
<sequence length="167" mass="18481">MIGWLTALLFALITVASLSVREHASDLTAPTPPGDGDTTVPPEYQTLLDAYVKNYKLYKEKGEAPYKQAYEAAEQQIQASLDMMRNGITQNQFFIQSFLDDYQDTNPELEELHLKSKKLQEEGPKVADELAASTADRSRPLDTTGIIIRIVVLFVITGVTIAISAFA</sequence>
<evidence type="ECO:0000313" key="2">
    <source>
        <dbReference type="EMBL" id="QHT30030.1"/>
    </source>
</evidence>
<keyword evidence="1" id="KW-0472">Membrane</keyword>
<dbReference type="AlphaFoldDB" id="A0A6C0ENV7"/>
<keyword evidence="1" id="KW-0812">Transmembrane</keyword>
<keyword evidence="1" id="KW-1133">Transmembrane helix</keyword>
<evidence type="ECO:0000256" key="1">
    <source>
        <dbReference type="SAM" id="Phobius"/>
    </source>
</evidence>
<organism evidence="2">
    <name type="scientific">viral metagenome</name>
    <dbReference type="NCBI Taxonomy" id="1070528"/>
    <lineage>
        <taxon>unclassified sequences</taxon>
        <taxon>metagenomes</taxon>
        <taxon>organismal metagenomes</taxon>
    </lineage>
</organism>
<protein>
    <submittedName>
        <fullName evidence="2">Uncharacterized protein</fullName>
    </submittedName>
</protein>
<reference evidence="2" key="1">
    <citation type="journal article" date="2020" name="Nature">
        <title>Giant virus diversity and host interactions through global metagenomics.</title>
        <authorList>
            <person name="Schulz F."/>
            <person name="Roux S."/>
            <person name="Paez-Espino D."/>
            <person name="Jungbluth S."/>
            <person name="Walsh D.A."/>
            <person name="Denef V.J."/>
            <person name="McMahon K.D."/>
            <person name="Konstantinidis K.T."/>
            <person name="Eloe-Fadrosh E.A."/>
            <person name="Kyrpides N.C."/>
            <person name="Woyke T."/>
        </authorList>
    </citation>
    <scope>NUCLEOTIDE SEQUENCE</scope>
    <source>
        <strain evidence="2">GVMAG-M-3300009068-25</strain>
    </source>
</reference>
<name>A0A6C0ENV7_9ZZZZ</name>
<accession>A0A6C0ENV7</accession>
<feature type="transmembrane region" description="Helical" evidence="1">
    <location>
        <begin position="146"/>
        <end position="166"/>
    </location>
</feature>
<dbReference type="EMBL" id="MN738889">
    <property type="protein sequence ID" value="QHT30030.1"/>
    <property type="molecule type" value="Genomic_DNA"/>
</dbReference>